<protein>
    <submittedName>
        <fullName evidence="1">Uncharacterized protein</fullName>
    </submittedName>
</protein>
<reference evidence="1" key="1">
    <citation type="submission" date="2014-09" db="EMBL/GenBank/DDBJ databases">
        <authorList>
            <person name="Magalhaes I.L.F."/>
            <person name="Oliveira U."/>
            <person name="Santos F.R."/>
            <person name="Vidigal T.H.D.A."/>
            <person name="Brescovit A.D."/>
            <person name="Santos A.J."/>
        </authorList>
    </citation>
    <scope>NUCLEOTIDE SEQUENCE</scope>
    <source>
        <tissue evidence="1">Shoot tissue taken approximately 20 cm above the soil surface</tissue>
    </source>
</reference>
<proteinExistence type="predicted"/>
<organism evidence="1">
    <name type="scientific">Arundo donax</name>
    <name type="common">Giant reed</name>
    <name type="synonym">Donax arundinaceus</name>
    <dbReference type="NCBI Taxonomy" id="35708"/>
    <lineage>
        <taxon>Eukaryota</taxon>
        <taxon>Viridiplantae</taxon>
        <taxon>Streptophyta</taxon>
        <taxon>Embryophyta</taxon>
        <taxon>Tracheophyta</taxon>
        <taxon>Spermatophyta</taxon>
        <taxon>Magnoliopsida</taxon>
        <taxon>Liliopsida</taxon>
        <taxon>Poales</taxon>
        <taxon>Poaceae</taxon>
        <taxon>PACMAD clade</taxon>
        <taxon>Arundinoideae</taxon>
        <taxon>Arundineae</taxon>
        <taxon>Arundo</taxon>
    </lineage>
</organism>
<sequence>MAGSHCLVMQLWWSM</sequence>
<accession>A0A0A8YQE2</accession>
<dbReference type="EMBL" id="GBRH01269324">
    <property type="protein sequence ID" value="JAD28571.1"/>
    <property type="molecule type" value="Transcribed_RNA"/>
</dbReference>
<name>A0A0A8YQE2_ARUDO</name>
<reference evidence="1" key="2">
    <citation type="journal article" date="2015" name="Data Brief">
        <title>Shoot transcriptome of the giant reed, Arundo donax.</title>
        <authorList>
            <person name="Barrero R.A."/>
            <person name="Guerrero F.D."/>
            <person name="Moolhuijzen P."/>
            <person name="Goolsby J.A."/>
            <person name="Tidwell J."/>
            <person name="Bellgard S.E."/>
            <person name="Bellgard M.I."/>
        </authorList>
    </citation>
    <scope>NUCLEOTIDE SEQUENCE</scope>
    <source>
        <tissue evidence="1">Shoot tissue taken approximately 20 cm above the soil surface</tissue>
    </source>
</reference>
<evidence type="ECO:0000313" key="1">
    <source>
        <dbReference type="EMBL" id="JAD28571.1"/>
    </source>
</evidence>